<protein>
    <submittedName>
        <fullName evidence="7">Kinase-like domain-containing protein</fullName>
    </submittedName>
</protein>
<keyword evidence="2" id="KW-0547">Nucleotide-binding</keyword>
<dbReference type="SUPFAM" id="SSF56112">
    <property type="entry name" value="Protein kinase-like (PK-like)"/>
    <property type="match status" value="1"/>
</dbReference>
<evidence type="ECO:0000256" key="3">
    <source>
        <dbReference type="ARBA" id="ARBA00022777"/>
    </source>
</evidence>
<evidence type="ECO:0000313" key="8">
    <source>
        <dbReference type="Proteomes" id="UP000736335"/>
    </source>
</evidence>
<dbReference type="PROSITE" id="PS50011">
    <property type="entry name" value="PROTEIN_KINASE_DOM"/>
    <property type="match status" value="1"/>
</dbReference>
<dbReference type="GO" id="GO:0005524">
    <property type="term" value="F:ATP binding"/>
    <property type="evidence" value="ECO:0007669"/>
    <property type="project" value="UniProtKB-KW"/>
</dbReference>
<reference evidence="7" key="1">
    <citation type="journal article" date="2020" name="Nat. Commun.">
        <title>Large-scale genome sequencing of mycorrhizal fungi provides insights into the early evolution of symbiotic traits.</title>
        <authorList>
            <person name="Miyauchi S."/>
            <person name="Kiss E."/>
            <person name="Kuo A."/>
            <person name="Drula E."/>
            <person name="Kohler A."/>
            <person name="Sanchez-Garcia M."/>
            <person name="Morin E."/>
            <person name="Andreopoulos B."/>
            <person name="Barry K.W."/>
            <person name="Bonito G."/>
            <person name="Buee M."/>
            <person name="Carver A."/>
            <person name="Chen C."/>
            <person name="Cichocki N."/>
            <person name="Clum A."/>
            <person name="Culley D."/>
            <person name="Crous P.W."/>
            <person name="Fauchery L."/>
            <person name="Girlanda M."/>
            <person name="Hayes R.D."/>
            <person name="Keri Z."/>
            <person name="LaButti K."/>
            <person name="Lipzen A."/>
            <person name="Lombard V."/>
            <person name="Magnuson J."/>
            <person name="Maillard F."/>
            <person name="Murat C."/>
            <person name="Nolan M."/>
            <person name="Ohm R.A."/>
            <person name="Pangilinan J."/>
            <person name="Pereira M.F."/>
            <person name="Perotto S."/>
            <person name="Peter M."/>
            <person name="Pfister S."/>
            <person name="Riley R."/>
            <person name="Sitrit Y."/>
            <person name="Stielow J.B."/>
            <person name="Szollosi G."/>
            <person name="Zifcakova L."/>
            <person name="Stursova M."/>
            <person name="Spatafora J.W."/>
            <person name="Tedersoo L."/>
            <person name="Vaario L.M."/>
            <person name="Yamada A."/>
            <person name="Yan M."/>
            <person name="Wang P."/>
            <person name="Xu J."/>
            <person name="Bruns T."/>
            <person name="Baldrian P."/>
            <person name="Vilgalys R."/>
            <person name="Dunand C."/>
            <person name="Henrissat B."/>
            <person name="Grigoriev I.V."/>
            <person name="Hibbett D."/>
            <person name="Nagy L.G."/>
            <person name="Martin F.M."/>
        </authorList>
    </citation>
    <scope>NUCLEOTIDE SEQUENCE</scope>
    <source>
        <strain evidence="7">UH-Tt-Lm1</strain>
    </source>
</reference>
<dbReference type="AlphaFoldDB" id="A0A9P6L2V5"/>
<evidence type="ECO:0000256" key="1">
    <source>
        <dbReference type="ARBA" id="ARBA00022679"/>
    </source>
</evidence>
<keyword evidence="1" id="KW-0808">Transferase</keyword>
<dbReference type="PANTHER" id="PTHR44329:SF288">
    <property type="entry name" value="MITOGEN-ACTIVATED PROTEIN KINASE KINASE KINASE 20"/>
    <property type="match status" value="1"/>
</dbReference>
<evidence type="ECO:0000256" key="4">
    <source>
        <dbReference type="ARBA" id="ARBA00022840"/>
    </source>
</evidence>
<keyword evidence="8" id="KW-1185">Reference proteome</keyword>
<proteinExistence type="predicted"/>
<dbReference type="InterPro" id="IPR001245">
    <property type="entry name" value="Ser-Thr/Tyr_kinase_cat_dom"/>
</dbReference>
<evidence type="ECO:0000256" key="5">
    <source>
        <dbReference type="SAM" id="MobiDB-lite"/>
    </source>
</evidence>
<name>A0A9P6L2V5_9AGAM</name>
<feature type="domain" description="Protein kinase" evidence="6">
    <location>
        <begin position="95"/>
        <end position="360"/>
    </location>
</feature>
<reference evidence="7" key="2">
    <citation type="submission" date="2020-11" db="EMBL/GenBank/DDBJ databases">
        <authorList>
            <consortium name="DOE Joint Genome Institute"/>
            <person name="Kuo A."/>
            <person name="Miyauchi S."/>
            <person name="Kiss E."/>
            <person name="Drula E."/>
            <person name="Kohler A."/>
            <person name="Sanchez-Garcia M."/>
            <person name="Andreopoulos B."/>
            <person name="Barry K.W."/>
            <person name="Bonito G."/>
            <person name="Buee M."/>
            <person name="Carver A."/>
            <person name="Chen C."/>
            <person name="Cichocki N."/>
            <person name="Clum A."/>
            <person name="Culley D."/>
            <person name="Crous P.W."/>
            <person name="Fauchery L."/>
            <person name="Girlanda M."/>
            <person name="Hayes R."/>
            <person name="Keri Z."/>
            <person name="Labutti K."/>
            <person name="Lipzen A."/>
            <person name="Lombard V."/>
            <person name="Magnuson J."/>
            <person name="Maillard F."/>
            <person name="Morin E."/>
            <person name="Murat C."/>
            <person name="Nolan M."/>
            <person name="Ohm R."/>
            <person name="Pangilinan J."/>
            <person name="Pereira M."/>
            <person name="Perotto S."/>
            <person name="Peter M."/>
            <person name="Riley R."/>
            <person name="Sitrit Y."/>
            <person name="Stielow B."/>
            <person name="Szollosi G."/>
            <person name="Zifcakova L."/>
            <person name="Stursova M."/>
            <person name="Spatafora J.W."/>
            <person name="Tedersoo L."/>
            <person name="Vaario L.-M."/>
            <person name="Yamada A."/>
            <person name="Yan M."/>
            <person name="Wang P."/>
            <person name="Xu J."/>
            <person name="Bruns T."/>
            <person name="Baldrian P."/>
            <person name="Vilgalys R."/>
            <person name="Henrissat B."/>
            <person name="Grigoriev I.V."/>
            <person name="Hibbett D."/>
            <person name="Nagy L.G."/>
            <person name="Martin F.M."/>
        </authorList>
    </citation>
    <scope>NUCLEOTIDE SEQUENCE</scope>
    <source>
        <strain evidence="7">UH-Tt-Lm1</strain>
    </source>
</reference>
<organism evidence="7 8">
    <name type="scientific">Thelephora terrestris</name>
    <dbReference type="NCBI Taxonomy" id="56493"/>
    <lineage>
        <taxon>Eukaryota</taxon>
        <taxon>Fungi</taxon>
        <taxon>Dikarya</taxon>
        <taxon>Basidiomycota</taxon>
        <taxon>Agaricomycotina</taxon>
        <taxon>Agaricomycetes</taxon>
        <taxon>Thelephorales</taxon>
        <taxon>Thelephoraceae</taxon>
        <taxon>Thelephora</taxon>
    </lineage>
</organism>
<dbReference type="InterPro" id="IPR051681">
    <property type="entry name" value="Ser/Thr_Kinases-Pseudokinases"/>
</dbReference>
<dbReference type="InterPro" id="IPR011009">
    <property type="entry name" value="Kinase-like_dom_sf"/>
</dbReference>
<evidence type="ECO:0000259" key="6">
    <source>
        <dbReference type="PROSITE" id="PS50011"/>
    </source>
</evidence>
<keyword evidence="3 7" id="KW-0418">Kinase</keyword>
<dbReference type="GO" id="GO:0004674">
    <property type="term" value="F:protein serine/threonine kinase activity"/>
    <property type="evidence" value="ECO:0007669"/>
    <property type="project" value="TreeGrafter"/>
</dbReference>
<keyword evidence="4" id="KW-0067">ATP-binding</keyword>
<sequence>MPAYEVLQQLYSLDPSSPDFLRVLYALIRNDEDEQYSSSLGGEELTRLVDFLDNALSLIPTSDDVFRRCLRKLRAICGFHTILPSSHIINGDLTRVGISAIAFGGFADVWQGDQGGNRVCIKVLRIAVNDTDGLKKLFFKEAVVWKRLRHPNVVPFLGVTLEPLQFVSEWLPNGTLTHYVTNNPSANRIALLLDVAEGLNYLHASYTIHGDLKGPNILIKANGHACLADFGLASIVHGNDSMNASKIQGYSERWTAPEILSGAEKITREADVFSFGMVVIGTFTGKNPFSEFNAHTVVFKTMNRERPTYPRGTEALGFVTPIWHMTVDCWHHDPAHRPMMAAVVEFLRDCYTLHTVDPLLSTLSPWNPTVNASPYEVISPIPTDDNGSPTWSMGTSHVLFSGTSPSSFNGSFSEESPGYSVLDRPPSSNGHGRPTRPFTTGNPAPLLLHITY</sequence>
<comment type="caution">
    <text evidence="7">The sequence shown here is derived from an EMBL/GenBank/DDBJ whole genome shotgun (WGS) entry which is preliminary data.</text>
</comment>
<accession>A0A9P6L2V5</accession>
<dbReference type="InterPro" id="IPR000719">
    <property type="entry name" value="Prot_kinase_dom"/>
</dbReference>
<dbReference type="SMART" id="SM00220">
    <property type="entry name" value="S_TKc"/>
    <property type="match status" value="1"/>
</dbReference>
<dbReference type="PANTHER" id="PTHR44329">
    <property type="entry name" value="SERINE/THREONINE-PROTEIN KINASE TNNI3K-RELATED"/>
    <property type="match status" value="1"/>
</dbReference>
<gene>
    <name evidence="7" type="ORF">BJ322DRAFT_339754</name>
</gene>
<evidence type="ECO:0000313" key="7">
    <source>
        <dbReference type="EMBL" id="KAF9779779.1"/>
    </source>
</evidence>
<dbReference type="Gene3D" id="1.10.510.10">
    <property type="entry name" value="Transferase(Phosphotransferase) domain 1"/>
    <property type="match status" value="1"/>
</dbReference>
<dbReference type="EMBL" id="WIUZ02000018">
    <property type="protein sequence ID" value="KAF9779779.1"/>
    <property type="molecule type" value="Genomic_DNA"/>
</dbReference>
<evidence type="ECO:0000256" key="2">
    <source>
        <dbReference type="ARBA" id="ARBA00022741"/>
    </source>
</evidence>
<feature type="region of interest" description="Disordered" evidence="5">
    <location>
        <begin position="409"/>
        <end position="444"/>
    </location>
</feature>
<dbReference type="OrthoDB" id="544350at2759"/>
<dbReference type="Proteomes" id="UP000736335">
    <property type="component" value="Unassembled WGS sequence"/>
</dbReference>
<dbReference type="Pfam" id="PF07714">
    <property type="entry name" value="PK_Tyr_Ser-Thr"/>
    <property type="match status" value="1"/>
</dbReference>